<keyword evidence="2" id="KW-1185">Reference proteome</keyword>
<proteinExistence type="predicted"/>
<dbReference type="OrthoDB" id="7173112at2"/>
<accession>A0A366EXK0</accession>
<evidence type="ECO:0008006" key="3">
    <source>
        <dbReference type="Google" id="ProtNLM"/>
    </source>
</evidence>
<dbReference type="Gene3D" id="3.30.420.60">
    <property type="entry name" value="eRF1 domain 2"/>
    <property type="match status" value="1"/>
</dbReference>
<dbReference type="Proteomes" id="UP000253529">
    <property type="component" value="Unassembled WGS sequence"/>
</dbReference>
<dbReference type="InterPro" id="IPR042226">
    <property type="entry name" value="eFR1_2_sf"/>
</dbReference>
<evidence type="ECO:0000313" key="1">
    <source>
        <dbReference type="EMBL" id="RBP06229.1"/>
    </source>
</evidence>
<gene>
    <name evidence="1" type="ORF">DFR50_1327</name>
</gene>
<sequence>MPGHYHAVVWIDQSRARVFHFSLDEADGTTIRPDHSVHDVSHGERRTGHRVPIDREFLEKVAAAIADAGAILIVGPAQEKDELAKYLAEKHPSIRARVEAVESADHPTDGELLDHARRFAEAADRMRPQT</sequence>
<dbReference type="SUPFAM" id="SSF53137">
    <property type="entry name" value="Translational machinery components"/>
    <property type="match status" value="1"/>
</dbReference>
<dbReference type="RefSeq" id="WP_113891654.1">
    <property type="nucleotide sequence ID" value="NZ_QNRK01000032.1"/>
</dbReference>
<name>A0A366EXK0_9HYPH</name>
<comment type="caution">
    <text evidence="1">The sequence shown here is derived from an EMBL/GenBank/DDBJ whole genome shotgun (WGS) entry which is preliminary data.</text>
</comment>
<evidence type="ECO:0000313" key="2">
    <source>
        <dbReference type="Proteomes" id="UP000253529"/>
    </source>
</evidence>
<dbReference type="AlphaFoldDB" id="A0A366EXK0"/>
<protein>
    <recommendedName>
        <fullName evidence="3">Translational machinery protein</fullName>
    </recommendedName>
</protein>
<dbReference type="EMBL" id="QNRK01000032">
    <property type="protein sequence ID" value="RBP06229.1"/>
    <property type="molecule type" value="Genomic_DNA"/>
</dbReference>
<organism evidence="1 2">
    <name type="scientific">Roseiarcus fermentans</name>
    <dbReference type="NCBI Taxonomy" id="1473586"/>
    <lineage>
        <taxon>Bacteria</taxon>
        <taxon>Pseudomonadati</taxon>
        <taxon>Pseudomonadota</taxon>
        <taxon>Alphaproteobacteria</taxon>
        <taxon>Hyphomicrobiales</taxon>
        <taxon>Roseiarcaceae</taxon>
        <taxon>Roseiarcus</taxon>
    </lineage>
</organism>
<reference evidence="1 2" key="1">
    <citation type="submission" date="2018-06" db="EMBL/GenBank/DDBJ databases">
        <title>Genomic Encyclopedia of Type Strains, Phase IV (KMG-IV): sequencing the most valuable type-strain genomes for metagenomic binning, comparative biology and taxonomic classification.</title>
        <authorList>
            <person name="Goeker M."/>
        </authorList>
    </citation>
    <scope>NUCLEOTIDE SEQUENCE [LARGE SCALE GENOMIC DNA]</scope>
    <source>
        <strain evidence="1 2">DSM 24875</strain>
    </source>
</reference>